<name>A0A0W0XPV8_9GAMM</name>
<sequence length="332" mass="38508">MSQLFRQEVFDFKKTKNLGPVFINIPFNVYVLSFGMAFILSLMILFLYFAEYSEKYMVNGYLDYSKGLIQIYSGKSGLIVKGQVKSHQHVNQGDVLFKIDTSYSDAPSQNKILSRLNRQTRRLSQDIMRIKNELLVLKPLLAKKYISVDVYNNKKDRLNELRNKKNQLEIERIEHQKRNAYLIRAPINGRLTVIHYQAGQQISPSDELVKIIPDNTDLIAEIQVPVKHAGFMARNDPITLRYDAYPYERFGTYPAIIKDIDPVISLDKTGPHPLETREPYYKVQAKLGSQFVTVYGRKKGLQQGMTFSAVMTGTRRKVWQWIWEPIDHFMGS</sequence>
<keyword evidence="3" id="KW-0472">Membrane</keyword>
<keyword evidence="3" id="KW-1133">Transmembrane helix</keyword>
<keyword evidence="6" id="KW-1185">Reference proteome</keyword>
<dbReference type="PATRIC" id="fig|458.5.peg.1627"/>
<dbReference type="OrthoDB" id="9775513at2"/>
<dbReference type="AlphaFoldDB" id="A0A0W0XPV8"/>
<evidence type="ECO:0000313" key="5">
    <source>
        <dbReference type="EMBL" id="KTD46636.1"/>
    </source>
</evidence>
<evidence type="ECO:0000259" key="4">
    <source>
        <dbReference type="Pfam" id="PF25917"/>
    </source>
</evidence>
<evidence type="ECO:0000256" key="3">
    <source>
        <dbReference type="SAM" id="Phobius"/>
    </source>
</evidence>
<dbReference type="STRING" id="458.Lrub_1558"/>
<evidence type="ECO:0000313" key="6">
    <source>
        <dbReference type="Proteomes" id="UP000054608"/>
    </source>
</evidence>
<reference evidence="5 6" key="1">
    <citation type="submission" date="2015-11" db="EMBL/GenBank/DDBJ databases">
        <title>Genomic analysis of 38 Legionella species identifies large and diverse effector repertoires.</title>
        <authorList>
            <person name="Burstein D."/>
            <person name="Amaro F."/>
            <person name="Zusman T."/>
            <person name="Lifshitz Z."/>
            <person name="Cohen O."/>
            <person name="Gilbert J.A."/>
            <person name="Pupko T."/>
            <person name="Shuman H.A."/>
            <person name="Segal G."/>
        </authorList>
    </citation>
    <scope>NUCLEOTIDE SEQUENCE [LARGE SCALE GENOMIC DNA]</scope>
    <source>
        <strain evidence="5 6">WA-270A-C2</strain>
    </source>
</reference>
<organism evidence="5 6">
    <name type="scientific">Legionella rubrilucens</name>
    <dbReference type="NCBI Taxonomy" id="458"/>
    <lineage>
        <taxon>Bacteria</taxon>
        <taxon>Pseudomonadati</taxon>
        <taxon>Pseudomonadota</taxon>
        <taxon>Gammaproteobacteria</taxon>
        <taxon>Legionellales</taxon>
        <taxon>Legionellaceae</taxon>
        <taxon>Legionella</taxon>
    </lineage>
</organism>
<dbReference type="SUPFAM" id="SSF111369">
    <property type="entry name" value="HlyD-like secretion proteins"/>
    <property type="match status" value="1"/>
</dbReference>
<dbReference type="PANTHER" id="PTHR30386:SF28">
    <property type="entry name" value="EXPORTED PROTEIN"/>
    <property type="match status" value="1"/>
</dbReference>
<accession>A0A0W0XPV8</accession>
<dbReference type="Proteomes" id="UP000054608">
    <property type="component" value="Unassembled WGS sequence"/>
</dbReference>
<dbReference type="EMBL" id="LNYT01000020">
    <property type="protein sequence ID" value="KTD46636.1"/>
    <property type="molecule type" value="Genomic_DNA"/>
</dbReference>
<keyword evidence="2" id="KW-0175">Coiled coil</keyword>
<evidence type="ECO:0000256" key="1">
    <source>
        <dbReference type="ARBA" id="ARBA00009477"/>
    </source>
</evidence>
<dbReference type="Gene3D" id="2.40.50.100">
    <property type="match status" value="1"/>
</dbReference>
<proteinExistence type="inferred from homology"/>
<keyword evidence="3" id="KW-0812">Transmembrane</keyword>
<dbReference type="PANTHER" id="PTHR30386">
    <property type="entry name" value="MEMBRANE FUSION SUBUNIT OF EMRAB-TOLC MULTIDRUG EFFLUX PUMP"/>
    <property type="match status" value="1"/>
</dbReference>
<feature type="transmembrane region" description="Helical" evidence="3">
    <location>
        <begin position="21"/>
        <end position="49"/>
    </location>
</feature>
<protein>
    <submittedName>
        <fullName evidence="5">Hemolysin D</fullName>
    </submittedName>
</protein>
<gene>
    <name evidence="5" type="ORF">Lrub_1558</name>
</gene>
<dbReference type="InterPro" id="IPR050739">
    <property type="entry name" value="MFP"/>
</dbReference>
<dbReference type="Gene3D" id="1.10.287.470">
    <property type="entry name" value="Helix hairpin bin"/>
    <property type="match status" value="1"/>
</dbReference>
<comment type="similarity">
    <text evidence="1">Belongs to the membrane fusion protein (MFP) (TC 8.A.1) family.</text>
</comment>
<comment type="caution">
    <text evidence="5">The sequence shown here is derived from an EMBL/GenBank/DDBJ whole genome shotgun (WGS) entry which is preliminary data.</text>
</comment>
<dbReference type="InterPro" id="IPR058625">
    <property type="entry name" value="MdtA-like_BSH"/>
</dbReference>
<dbReference type="RefSeq" id="WP_058531657.1">
    <property type="nucleotide sequence ID" value="NZ_CAAAIN010000005.1"/>
</dbReference>
<evidence type="ECO:0000256" key="2">
    <source>
        <dbReference type="SAM" id="Coils"/>
    </source>
</evidence>
<dbReference type="Pfam" id="PF25917">
    <property type="entry name" value="BSH_RND"/>
    <property type="match status" value="1"/>
</dbReference>
<feature type="domain" description="Multidrug resistance protein MdtA-like barrel-sandwich hybrid" evidence="4">
    <location>
        <begin position="75"/>
        <end position="207"/>
    </location>
</feature>
<feature type="coiled-coil region" evidence="2">
    <location>
        <begin position="113"/>
        <end position="178"/>
    </location>
</feature>